<sequence length="338" mass="40565">MCDKFIEKLISNMKNSNIEYHLQNVYFKTIKNIIGDDIIKRTINDIGNRNDYIGVNIFKTKWKRKCFIVTNNQNKIYVEFNYKDNADVVKFKPIINFMMICIHQIHSIFQRKSKNFRMIFYLSEEKKKFDKKSIINGELINANSINTGVTIFYNELPTIVVYRKEELLKVLFHELLHLHNTHPLNEYDIYYDNICKTNWNIVRDGSLNLYEAYVEVFAVIIHSFIYAYCHHKDKITLKKFQSVFNREKKYSQDILDDIITLRGNNYLHESTNIFSYFFVKCAIFQNMDLFFESIDKDNYCIIDGNETKYLRNMLENMKKIKKKIKRTSFRMTISDIVI</sequence>
<name>A0A6C0BSA5_9ZZZZ</name>
<proteinExistence type="predicted"/>
<evidence type="ECO:0000313" key="1">
    <source>
        <dbReference type="EMBL" id="QHS94153.1"/>
    </source>
</evidence>
<accession>A0A6C0BSA5</accession>
<reference evidence="1" key="1">
    <citation type="journal article" date="2020" name="Nature">
        <title>Giant virus diversity and host interactions through global metagenomics.</title>
        <authorList>
            <person name="Schulz F."/>
            <person name="Roux S."/>
            <person name="Paez-Espino D."/>
            <person name="Jungbluth S."/>
            <person name="Walsh D.A."/>
            <person name="Denef V.J."/>
            <person name="McMahon K.D."/>
            <person name="Konstantinidis K.T."/>
            <person name="Eloe-Fadrosh E.A."/>
            <person name="Kyrpides N.C."/>
            <person name="Woyke T."/>
        </authorList>
    </citation>
    <scope>NUCLEOTIDE SEQUENCE</scope>
    <source>
        <strain evidence="1">GVMAG-M-3300018416-26</strain>
    </source>
</reference>
<dbReference type="EMBL" id="MN739217">
    <property type="protein sequence ID" value="QHS94153.1"/>
    <property type="molecule type" value="Genomic_DNA"/>
</dbReference>
<dbReference type="AlphaFoldDB" id="A0A6C0BSA5"/>
<organism evidence="1">
    <name type="scientific">viral metagenome</name>
    <dbReference type="NCBI Taxonomy" id="1070528"/>
    <lineage>
        <taxon>unclassified sequences</taxon>
        <taxon>metagenomes</taxon>
        <taxon>organismal metagenomes</taxon>
    </lineage>
</organism>
<protein>
    <submittedName>
        <fullName evidence="1">Uncharacterized protein</fullName>
    </submittedName>
</protein>